<evidence type="ECO:0000256" key="2">
    <source>
        <dbReference type="ARBA" id="ARBA00004696"/>
    </source>
</evidence>
<dbReference type="SUPFAM" id="SSF51366">
    <property type="entry name" value="Ribulose-phoshate binding barrel"/>
    <property type="match status" value="1"/>
</dbReference>
<evidence type="ECO:0000256" key="4">
    <source>
        <dbReference type="ARBA" id="ARBA00022793"/>
    </source>
</evidence>
<dbReference type="InterPro" id="IPR013798">
    <property type="entry name" value="Indole-3-glycerol_P_synth_dom"/>
</dbReference>
<comment type="catalytic activity">
    <reaction evidence="1 8">
        <text>1-(2-carboxyphenylamino)-1-deoxy-D-ribulose 5-phosphate + H(+) = (1S,2R)-1-C-(indol-3-yl)glycerol 3-phosphate + CO2 + H2O</text>
        <dbReference type="Rhea" id="RHEA:23476"/>
        <dbReference type="ChEBI" id="CHEBI:15377"/>
        <dbReference type="ChEBI" id="CHEBI:15378"/>
        <dbReference type="ChEBI" id="CHEBI:16526"/>
        <dbReference type="ChEBI" id="CHEBI:58613"/>
        <dbReference type="ChEBI" id="CHEBI:58866"/>
        <dbReference type="EC" id="4.1.1.48"/>
    </reaction>
</comment>
<evidence type="ECO:0000256" key="3">
    <source>
        <dbReference type="ARBA" id="ARBA00022605"/>
    </source>
</evidence>
<proteinExistence type="inferred from homology"/>
<dbReference type="PANTHER" id="PTHR22854:SF2">
    <property type="entry name" value="INDOLE-3-GLYCEROL-PHOSPHATE SYNTHASE"/>
    <property type="match status" value="1"/>
</dbReference>
<evidence type="ECO:0000256" key="7">
    <source>
        <dbReference type="ARBA" id="ARBA00023239"/>
    </source>
</evidence>
<reference evidence="11" key="1">
    <citation type="submission" date="2017-09" db="EMBL/GenBank/DDBJ databases">
        <authorList>
            <person name="Varghese N."/>
            <person name="Submissions S."/>
        </authorList>
    </citation>
    <scope>NUCLEOTIDE SEQUENCE [LARGE SCALE GENOMIC DNA]</scope>
    <source>
        <strain evidence="11">DSM 2913</strain>
    </source>
</reference>
<protein>
    <recommendedName>
        <fullName evidence="8">Indole-3-glycerol phosphate synthase</fullName>
        <shortName evidence="8">IGPS</shortName>
        <ecNumber evidence="8">4.1.1.48</ecNumber>
    </recommendedName>
</protein>
<keyword evidence="11" id="KW-1185">Reference proteome</keyword>
<dbReference type="InterPro" id="IPR013785">
    <property type="entry name" value="Aldolase_TIM"/>
</dbReference>
<keyword evidence="3 8" id="KW-0028">Amino-acid biosynthesis</keyword>
<evidence type="ECO:0000256" key="8">
    <source>
        <dbReference type="HAMAP-Rule" id="MF_00134"/>
    </source>
</evidence>
<gene>
    <name evidence="8" type="primary">trpC</name>
    <name evidence="10" type="ORF">SAMN06265353_0777</name>
</gene>
<dbReference type="Proteomes" id="UP000218627">
    <property type="component" value="Unassembled WGS sequence"/>
</dbReference>
<keyword evidence="4 8" id="KW-0210">Decarboxylase</keyword>
<dbReference type="InterPro" id="IPR045186">
    <property type="entry name" value="Indole-3-glycerol_P_synth"/>
</dbReference>
<dbReference type="GO" id="GO:0004425">
    <property type="term" value="F:indole-3-glycerol-phosphate synthase activity"/>
    <property type="evidence" value="ECO:0007669"/>
    <property type="project" value="UniProtKB-UniRule"/>
</dbReference>
<dbReference type="AlphaFoldDB" id="A0A285P0Z0"/>
<dbReference type="RefSeq" id="WP_096601329.1">
    <property type="nucleotide sequence ID" value="NZ_OBEN01000003.1"/>
</dbReference>
<keyword evidence="5 8" id="KW-0822">Tryptophan biosynthesis</keyword>
<evidence type="ECO:0000259" key="9">
    <source>
        <dbReference type="Pfam" id="PF00218"/>
    </source>
</evidence>
<dbReference type="GO" id="GO:0004640">
    <property type="term" value="F:phosphoribosylanthranilate isomerase activity"/>
    <property type="evidence" value="ECO:0007669"/>
    <property type="project" value="TreeGrafter"/>
</dbReference>
<dbReference type="EC" id="4.1.1.48" evidence="8"/>
<keyword evidence="6 8" id="KW-0057">Aromatic amino acid biosynthesis</keyword>
<dbReference type="HAMAP" id="MF_00134_B">
    <property type="entry name" value="IGPS_B"/>
    <property type="match status" value="1"/>
</dbReference>
<dbReference type="FunFam" id="3.20.20.70:FF:000024">
    <property type="entry name" value="Indole-3-glycerol phosphate synthase"/>
    <property type="match status" value="1"/>
</dbReference>
<evidence type="ECO:0000313" key="10">
    <source>
        <dbReference type="EMBL" id="SNZ13541.1"/>
    </source>
</evidence>
<organism evidence="10 11">
    <name type="scientific">Hydrogenobacter hydrogenophilus</name>
    <dbReference type="NCBI Taxonomy" id="35835"/>
    <lineage>
        <taxon>Bacteria</taxon>
        <taxon>Pseudomonadati</taxon>
        <taxon>Aquificota</taxon>
        <taxon>Aquificia</taxon>
        <taxon>Aquificales</taxon>
        <taxon>Aquificaceae</taxon>
        <taxon>Hydrogenobacter</taxon>
    </lineage>
</organism>
<dbReference type="UniPathway" id="UPA00035">
    <property type="reaction ID" value="UER00043"/>
</dbReference>
<comment type="similarity">
    <text evidence="8">Belongs to the TrpC family.</text>
</comment>
<accession>A0A285P0Z0</accession>
<evidence type="ECO:0000256" key="1">
    <source>
        <dbReference type="ARBA" id="ARBA00001633"/>
    </source>
</evidence>
<dbReference type="CDD" id="cd00331">
    <property type="entry name" value="IGPS"/>
    <property type="match status" value="1"/>
</dbReference>
<dbReference type="InterPro" id="IPR001468">
    <property type="entry name" value="Indole-3-GlycerolPSynthase_CS"/>
</dbReference>
<dbReference type="Gene3D" id="3.20.20.70">
    <property type="entry name" value="Aldolase class I"/>
    <property type="match status" value="1"/>
</dbReference>
<evidence type="ECO:0000313" key="11">
    <source>
        <dbReference type="Proteomes" id="UP000218627"/>
    </source>
</evidence>
<sequence>MGFLESILERKKEEVKRAKERRSDFPKRKDVLPFESAMRVEGTKIIAEIKKASPSEGKIREVSVVHQAKIYESAGAIAVSVLTDQTYFNGSLEDLYQVRQTIRLPLLRKDFIIDPVQIEEAQAFGADAVLLIARILDFSLLKDLIDYAYELSLTPLVEVFSLQEGERAIKAGAKVIGINNRDLDTLKVDMNLSKRLAPQIRSMGASYIIAESGISQREHVVELESLGVDAFLIGTTLMKSPDPAKKLRELLGYNDNKEVIYEKHSP</sequence>
<name>A0A285P0Z0_9AQUI</name>
<feature type="domain" description="Indole-3-glycerol phosphate synthase" evidence="9">
    <location>
        <begin position="4"/>
        <end position="250"/>
    </location>
</feature>
<evidence type="ECO:0000256" key="5">
    <source>
        <dbReference type="ARBA" id="ARBA00022822"/>
    </source>
</evidence>
<dbReference type="GO" id="GO:0000162">
    <property type="term" value="P:L-tryptophan biosynthetic process"/>
    <property type="evidence" value="ECO:0007669"/>
    <property type="project" value="UniProtKB-UniRule"/>
</dbReference>
<dbReference type="PANTHER" id="PTHR22854">
    <property type="entry name" value="TRYPTOPHAN BIOSYNTHESIS PROTEIN"/>
    <property type="match status" value="1"/>
</dbReference>
<dbReference type="OrthoDB" id="9804217at2"/>
<comment type="pathway">
    <text evidence="2 8">Amino-acid biosynthesis; L-tryptophan biosynthesis; L-tryptophan from chorismate: step 4/5.</text>
</comment>
<dbReference type="HAMAP" id="MF_00134_A">
    <property type="entry name" value="IGPS_A"/>
    <property type="match status" value="1"/>
</dbReference>
<dbReference type="PROSITE" id="PS00614">
    <property type="entry name" value="IGPS"/>
    <property type="match status" value="1"/>
</dbReference>
<dbReference type="NCBIfam" id="NF001377">
    <property type="entry name" value="PRK00278.2-4"/>
    <property type="match status" value="1"/>
</dbReference>
<dbReference type="EMBL" id="OBEN01000003">
    <property type="protein sequence ID" value="SNZ13541.1"/>
    <property type="molecule type" value="Genomic_DNA"/>
</dbReference>
<keyword evidence="7 8" id="KW-0456">Lyase</keyword>
<dbReference type="Pfam" id="PF00218">
    <property type="entry name" value="IGPS"/>
    <property type="match status" value="1"/>
</dbReference>
<evidence type="ECO:0000256" key="6">
    <source>
        <dbReference type="ARBA" id="ARBA00023141"/>
    </source>
</evidence>
<dbReference type="InterPro" id="IPR011060">
    <property type="entry name" value="RibuloseP-bd_barrel"/>
</dbReference>